<protein>
    <recommendedName>
        <fullName evidence="2">LPS-assembly protein LptD</fullName>
    </recommendedName>
</protein>
<dbReference type="OrthoDB" id="9760225at2"/>
<organism evidence="4 5">
    <name type="scientific">Ectothiorhodosinus mongolicus</name>
    <dbReference type="NCBI Taxonomy" id="233100"/>
    <lineage>
        <taxon>Bacteria</taxon>
        <taxon>Pseudomonadati</taxon>
        <taxon>Pseudomonadota</taxon>
        <taxon>Gammaproteobacteria</taxon>
        <taxon>Chromatiales</taxon>
        <taxon>Ectothiorhodospiraceae</taxon>
        <taxon>Ectothiorhodosinus</taxon>
    </lineage>
</organism>
<dbReference type="GO" id="GO:0015920">
    <property type="term" value="P:lipopolysaccharide transport"/>
    <property type="evidence" value="ECO:0007669"/>
    <property type="project" value="InterPro"/>
</dbReference>
<dbReference type="GO" id="GO:0043165">
    <property type="term" value="P:Gram-negative-bacterium-type cell outer membrane assembly"/>
    <property type="evidence" value="ECO:0007669"/>
    <property type="project" value="UniProtKB-UniRule"/>
</dbReference>
<keyword evidence="5" id="KW-1185">Reference proteome</keyword>
<dbReference type="InterPro" id="IPR007543">
    <property type="entry name" value="LptD_C"/>
</dbReference>
<accession>A0A1R3W0F4</accession>
<dbReference type="GO" id="GO:0009279">
    <property type="term" value="C:cell outer membrane"/>
    <property type="evidence" value="ECO:0007669"/>
    <property type="project" value="UniProtKB-SubCell"/>
</dbReference>
<evidence type="ECO:0000256" key="2">
    <source>
        <dbReference type="HAMAP-Rule" id="MF_01411"/>
    </source>
</evidence>
<proteinExistence type="inferred from homology"/>
<name>A0A1R3W0F4_9GAMM</name>
<reference evidence="4 5" key="1">
    <citation type="submission" date="2017-01" db="EMBL/GenBank/DDBJ databases">
        <authorList>
            <person name="Mah S.A."/>
            <person name="Swanson W.J."/>
            <person name="Moy G.W."/>
            <person name="Vacquier V.D."/>
        </authorList>
    </citation>
    <scope>NUCLEOTIDE SEQUENCE [LARGE SCALE GENOMIC DNA]</scope>
    <source>
        <strain evidence="4 5">M9</strain>
    </source>
</reference>
<evidence type="ECO:0000313" key="4">
    <source>
        <dbReference type="EMBL" id="SIT71070.1"/>
    </source>
</evidence>
<dbReference type="GO" id="GO:1990351">
    <property type="term" value="C:transporter complex"/>
    <property type="evidence" value="ECO:0007669"/>
    <property type="project" value="TreeGrafter"/>
</dbReference>
<dbReference type="InterPro" id="IPR050218">
    <property type="entry name" value="LptD"/>
</dbReference>
<dbReference type="STRING" id="233100.SAMN05216526_1469"/>
<comment type="caution">
    <text evidence="2">Lacks conserved residue(s) required for the propagation of feature annotation.</text>
</comment>
<sequence length="678" mass="77669">MDRGGISELIGNAEAHQDARSIYADRIEYDEAQGRVDAFGNVQLDVASELSITGPEGFIFLETLQGEFREAEYFLYPRHARGEADLIEPRGENRTRLTRASYTTCDPGRNDWLLRASRVDLNQETGRGVARNAWLSFYRVPLLYTPYVDFPIDDRRKSGFLIPSFGNSTSTGTDIEIPYYLNLAPQRDATIAPRYMQRRGTMLRTEYRYLTSASSGQLELDYLPNDSVYNDDRSLFAWQHRWDISPRLGFSTFGSTVSDPEYFDDFADSLNITSATHLERRADLNYRGNGWSLLARAQDYETIDPSIAGRSRPYKRLPQIQWRSSGGFAGSDLDYRLDAEWVAFDRRDSLTAQRTDVTYGLSWPQRAPGWFFTPKASYRLTHYALNNIEADNAFASGDDSLSRALPTVSLDGGLFFDRFFGEQRLQTLEPRLFYTYTPFRDQDDIPRFDTSRFGFSFDQMFNEQRFSGADRVGDTNQITTALTTRVINLDSGIEEFRASLGQIHFLSDRRVGLGSNQIETESASSYIGEAAWRPWRSVSVRTTAQWDKNWEQIEQGTTQLQYRPDQQRVLNLAHRYRRDNQEQVDFSAAWPLGSRWTAVGRWSYSLRDQEDLEAFAGLEYRSCCWAVRLLGRRILTANTEEPYNEGVFLQLIFSGMGSLGDPLGELISEGVLGYETDY</sequence>
<dbReference type="InterPro" id="IPR020889">
    <property type="entry name" value="LipoPS_assembly_LptD"/>
</dbReference>
<dbReference type="AlphaFoldDB" id="A0A1R3W0F4"/>
<dbReference type="Pfam" id="PF04453">
    <property type="entry name" value="LptD"/>
    <property type="match status" value="1"/>
</dbReference>
<gene>
    <name evidence="2" type="primary">lptD</name>
    <name evidence="4" type="ORF">SAMN05216526_1469</name>
</gene>
<dbReference type="EMBL" id="FTPK01000002">
    <property type="protein sequence ID" value="SIT71070.1"/>
    <property type="molecule type" value="Genomic_DNA"/>
</dbReference>
<keyword evidence="2" id="KW-0472">Membrane</keyword>
<dbReference type="Proteomes" id="UP000223759">
    <property type="component" value="Unassembled WGS sequence"/>
</dbReference>
<evidence type="ECO:0000256" key="1">
    <source>
        <dbReference type="ARBA" id="ARBA00023237"/>
    </source>
</evidence>
<keyword evidence="1 2" id="KW-0998">Cell outer membrane</keyword>
<dbReference type="PANTHER" id="PTHR30189">
    <property type="entry name" value="LPS-ASSEMBLY PROTEIN"/>
    <property type="match status" value="1"/>
</dbReference>
<dbReference type="HAMAP" id="MF_01411">
    <property type="entry name" value="LPS_assembly_LptD"/>
    <property type="match status" value="1"/>
</dbReference>
<keyword evidence="2" id="KW-0732">Signal</keyword>
<feature type="domain" description="LptD C-terminal" evidence="3">
    <location>
        <begin position="232"/>
        <end position="596"/>
    </location>
</feature>
<comment type="subcellular location">
    <subcellularLocation>
        <location evidence="2">Cell outer membrane</location>
    </subcellularLocation>
</comment>
<comment type="subunit">
    <text evidence="2">Component of the lipopolysaccharide transport and assembly complex. Interacts with LptE and LptA.</text>
</comment>
<comment type="similarity">
    <text evidence="2">Belongs to the LptD family.</text>
</comment>
<comment type="function">
    <text evidence="2">Together with LptE, is involved in the assembly of lipopolysaccharide (LPS) at the surface of the outer membrane.</text>
</comment>
<evidence type="ECO:0000259" key="3">
    <source>
        <dbReference type="Pfam" id="PF04453"/>
    </source>
</evidence>
<dbReference type="PANTHER" id="PTHR30189:SF1">
    <property type="entry name" value="LPS-ASSEMBLY PROTEIN LPTD"/>
    <property type="match status" value="1"/>
</dbReference>
<evidence type="ECO:0000313" key="5">
    <source>
        <dbReference type="Proteomes" id="UP000223759"/>
    </source>
</evidence>